<feature type="domain" description="Knr4/Smi1-like" evidence="1">
    <location>
        <begin position="11"/>
        <end position="138"/>
    </location>
</feature>
<dbReference type="Proteomes" id="UP000597444">
    <property type="component" value="Unassembled WGS sequence"/>
</dbReference>
<dbReference type="InterPro" id="IPR037883">
    <property type="entry name" value="Knr4/Smi1-like_sf"/>
</dbReference>
<sequence>MVVTYLRQELPASPHLISQLEQRLGQSLPPSYHNYLLEQDGGRLDNNHEAVKDIFGLSNVPGSASMWRILDTYHNRVPAWLLPVARDEYGNLFAISLRSEDLGSVWFWDHEEEADEGEPPTEDNIERKASDWLSFLDSLQPLQ</sequence>
<dbReference type="Pfam" id="PF09346">
    <property type="entry name" value="SMI1_KNR4"/>
    <property type="match status" value="1"/>
</dbReference>
<evidence type="ECO:0000313" key="2">
    <source>
        <dbReference type="EMBL" id="GHO97304.1"/>
    </source>
</evidence>
<comment type="caution">
    <text evidence="2">The sequence shown here is derived from an EMBL/GenBank/DDBJ whole genome shotgun (WGS) entry which is preliminary data.</text>
</comment>
<dbReference type="SUPFAM" id="SSF160631">
    <property type="entry name" value="SMI1/KNR4-like"/>
    <property type="match status" value="1"/>
</dbReference>
<evidence type="ECO:0000313" key="3">
    <source>
        <dbReference type="Proteomes" id="UP000597444"/>
    </source>
</evidence>
<dbReference type="EMBL" id="BNJK01000001">
    <property type="protein sequence ID" value="GHO97304.1"/>
    <property type="molecule type" value="Genomic_DNA"/>
</dbReference>
<dbReference type="Gene3D" id="3.40.1580.10">
    <property type="entry name" value="SMI1/KNR4-like"/>
    <property type="match status" value="1"/>
</dbReference>
<reference evidence="2" key="1">
    <citation type="submission" date="2020-10" db="EMBL/GenBank/DDBJ databases">
        <title>Taxonomic study of unclassified bacteria belonging to the class Ktedonobacteria.</title>
        <authorList>
            <person name="Yabe S."/>
            <person name="Wang C.M."/>
            <person name="Zheng Y."/>
            <person name="Sakai Y."/>
            <person name="Cavaletti L."/>
            <person name="Monciardini P."/>
            <person name="Donadio S."/>
        </authorList>
    </citation>
    <scope>NUCLEOTIDE SEQUENCE</scope>
    <source>
        <strain evidence="2">ID150040</strain>
    </source>
</reference>
<evidence type="ECO:0000259" key="1">
    <source>
        <dbReference type="SMART" id="SM00860"/>
    </source>
</evidence>
<protein>
    <recommendedName>
        <fullName evidence="1">Knr4/Smi1-like domain-containing protein</fullName>
    </recommendedName>
</protein>
<gene>
    <name evidence="2" type="ORF">KSF_073520</name>
</gene>
<name>A0A8J3IKL6_9CHLR</name>
<organism evidence="2 3">
    <name type="scientific">Reticulibacter mediterranei</name>
    <dbReference type="NCBI Taxonomy" id="2778369"/>
    <lineage>
        <taxon>Bacteria</taxon>
        <taxon>Bacillati</taxon>
        <taxon>Chloroflexota</taxon>
        <taxon>Ktedonobacteria</taxon>
        <taxon>Ktedonobacterales</taxon>
        <taxon>Reticulibacteraceae</taxon>
        <taxon>Reticulibacter</taxon>
    </lineage>
</organism>
<dbReference type="SMART" id="SM00860">
    <property type="entry name" value="SMI1_KNR4"/>
    <property type="match status" value="1"/>
</dbReference>
<keyword evidence="3" id="KW-1185">Reference proteome</keyword>
<accession>A0A8J3IKL6</accession>
<dbReference type="InterPro" id="IPR018958">
    <property type="entry name" value="Knr4/Smi1-like_dom"/>
</dbReference>
<proteinExistence type="predicted"/>
<dbReference type="RefSeq" id="WP_220207871.1">
    <property type="nucleotide sequence ID" value="NZ_BNJK01000001.1"/>
</dbReference>
<dbReference type="AlphaFoldDB" id="A0A8J3IKL6"/>